<dbReference type="EMBL" id="JPQZ01000007">
    <property type="protein sequence ID" value="KKO76064.1"/>
    <property type="molecule type" value="Genomic_DNA"/>
</dbReference>
<name>A0A0F9ZF82_9MICR</name>
<keyword evidence="2" id="KW-1185">Reference proteome</keyword>
<evidence type="ECO:0000313" key="2">
    <source>
        <dbReference type="Proteomes" id="UP000034350"/>
    </source>
</evidence>
<sequence length="43" mass="5181">MFKFVDKVMECYKKTVKSGHYRLIILITLYEKKNPISIKCEQN</sequence>
<gene>
    <name evidence="1" type="ORF">AAJ76_700034949</name>
</gene>
<evidence type="ECO:0000313" key="1">
    <source>
        <dbReference type="EMBL" id="KKO76064.1"/>
    </source>
</evidence>
<dbReference type="GeneID" id="36321231"/>
<dbReference type="RefSeq" id="XP_024331806.1">
    <property type="nucleotide sequence ID" value="XM_024476278.1"/>
</dbReference>
<accession>A0A0F9ZF82</accession>
<reference evidence="1 2" key="1">
    <citation type="journal article" date="2015" name="Environ. Microbiol.">
        <title>Genome analyses suggest the presence of polyploidy and recent human-driven expansions in eight global populations of the honeybee pathogen Nosema ceranae.</title>
        <authorList>
            <person name="Pelin A."/>
            <person name="Selman M."/>
            <person name="Aris-Brosou S."/>
            <person name="Farinelli L."/>
            <person name="Corradi N."/>
        </authorList>
    </citation>
    <scope>NUCLEOTIDE SEQUENCE [LARGE SCALE GENOMIC DNA]</scope>
    <source>
        <strain evidence="1 2">PA08 1199</strain>
    </source>
</reference>
<dbReference type="AlphaFoldDB" id="A0A0F9ZF82"/>
<proteinExistence type="predicted"/>
<protein>
    <recommendedName>
        <fullName evidence="3">Transcriptional regulator</fullName>
    </recommendedName>
</protein>
<organism evidence="1 2">
    <name type="scientific">Vairimorpha ceranae</name>
    <dbReference type="NCBI Taxonomy" id="40302"/>
    <lineage>
        <taxon>Eukaryota</taxon>
        <taxon>Fungi</taxon>
        <taxon>Fungi incertae sedis</taxon>
        <taxon>Microsporidia</taxon>
        <taxon>Nosematidae</taxon>
        <taxon>Vairimorpha</taxon>
    </lineage>
</organism>
<dbReference type="Proteomes" id="UP000034350">
    <property type="component" value="Unassembled WGS sequence"/>
</dbReference>
<evidence type="ECO:0008006" key="3">
    <source>
        <dbReference type="Google" id="ProtNLM"/>
    </source>
</evidence>
<dbReference type="VEuPathDB" id="MicrosporidiaDB:AAJ76_700034949"/>
<comment type="caution">
    <text evidence="1">The sequence shown here is derived from an EMBL/GenBank/DDBJ whole genome shotgun (WGS) entry which is preliminary data.</text>
</comment>